<protein>
    <submittedName>
        <fullName evidence="2">Uncharacterized protein</fullName>
    </submittedName>
</protein>
<feature type="region of interest" description="Disordered" evidence="1">
    <location>
        <begin position="66"/>
        <end position="85"/>
    </location>
</feature>
<name>V6HBU1_9LEPT</name>
<dbReference type="EMBL" id="AHMM02000023">
    <property type="protein sequence ID" value="EQA36173.1"/>
    <property type="molecule type" value="Genomic_DNA"/>
</dbReference>
<dbReference type="STRING" id="1049790.LEP1GSC047_3328"/>
<sequence>MPALPISLTVCGGRPPRIPSIDSRIFVRNENGLKAIANPYENHRFFSGFFQGHNYRKATGFLRSNAATSSPDKEAKHSIRLKSDQ</sequence>
<gene>
    <name evidence="2" type="ORF">LEP1GSC047_3328</name>
</gene>
<dbReference type="Proteomes" id="UP000018719">
    <property type="component" value="Unassembled WGS sequence"/>
</dbReference>
<comment type="caution">
    <text evidence="2">The sequence shown here is derived from an EMBL/GenBank/DDBJ whole genome shotgun (WGS) entry which is preliminary data.</text>
</comment>
<accession>V6HBU1</accession>
<organism evidence="2 3">
    <name type="scientific">Leptospira inadai serovar Lyme str. 10</name>
    <dbReference type="NCBI Taxonomy" id="1049790"/>
    <lineage>
        <taxon>Bacteria</taxon>
        <taxon>Pseudomonadati</taxon>
        <taxon>Spirochaetota</taxon>
        <taxon>Spirochaetia</taxon>
        <taxon>Leptospirales</taxon>
        <taxon>Leptospiraceae</taxon>
        <taxon>Leptospira</taxon>
    </lineage>
</organism>
<evidence type="ECO:0000313" key="2">
    <source>
        <dbReference type="EMBL" id="EQA36173.1"/>
    </source>
</evidence>
<evidence type="ECO:0000256" key="1">
    <source>
        <dbReference type="SAM" id="MobiDB-lite"/>
    </source>
</evidence>
<reference evidence="2 3" key="1">
    <citation type="submission" date="2013-05" db="EMBL/GenBank/DDBJ databases">
        <authorList>
            <person name="Harkins D.M."/>
            <person name="Durkin A.S."/>
            <person name="Brinkac L.M."/>
            <person name="Haft D.H."/>
            <person name="Selengut J.D."/>
            <person name="Sanka R."/>
            <person name="DePew J."/>
            <person name="Purushe J."/>
            <person name="Hartskeerl R.A."/>
            <person name="Ahmed A."/>
            <person name="van der Linden H."/>
            <person name="Goris M.G.A."/>
            <person name="Vinetz J.M."/>
            <person name="Sutton G.G."/>
            <person name="Nierman W.C."/>
            <person name="Fouts D.E."/>
        </authorList>
    </citation>
    <scope>NUCLEOTIDE SEQUENCE [LARGE SCALE GENOMIC DNA]</scope>
    <source>
        <strain evidence="2 3">10</strain>
    </source>
</reference>
<dbReference type="AlphaFoldDB" id="V6HBU1"/>
<proteinExistence type="predicted"/>
<evidence type="ECO:0000313" key="3">
    <source>
        <dbReference type="Proteomes" id="UP000018719"/>
    </source>
</evidence>
<feature type="compositionally biased region" description="Basic and acidic residues" evidence="1">
    <location>
        <begin position="71"/>
        <end position="85"/>
    </location>
</feature>